<dbReference type="PROSITE" id="PS51096">
    <property type="entry name" value="PTS_EIIA_TYPE_4"/>
    <property type="match status" value="1"/>
</dbReference>
<dbReference type="Pfam" id="PF03610">
    <property type="entry name" value="EIIA-man"/>
    <property type="match status" value="1"/>
</dbReference>
<dbReference type="SUPFAM" id="SSF53062">
    <property type="entry name" value="PTS system fructose IIA component-like"/>
    <property type="match status" value="1"/>
</dbReference>
<evidence type="ECO:0000256" key="3">
    <source>
        <dbReference type="ARBA" id="ARBA00012095"/>
    </source>
</evidence>
<evidence type="ECO:0000313" key="7">
    <source>
        <dbReference type="EMBL" id="SHN65622.1"/>
    </source>
</evidence>
<dbReference type="GO" id="GO:0047324">
    <property type="term" value="F:phosphoenolpyruvate-glycerone phosphotransferase activity"/>
    <property type="evidence" value="ECO:0007669"/>
    <property type="project" value="UniProtKB-EC"/>
</dbReference>
<protein>
    <recommendedName>
        <fullName evidence="3">phosphoenolpyruvate--glycerone phosphotransferase</fullName>
        <ecNumber evidence="3">2.7.1.121</ecNumber>
    </recommendedName>
</protein>
<comment type="function">
    <text evidence="2">Component of the dihydroxyacetone kinase complex, which is responsible for the phosphoenolpyruvate (PEP)-dependent phosphorylation of dihydroxyacetone. DhaM serves as the phosphoryl donor. Is phosphorylated by phosphoenolpyruvate in an EI- and HPr-dependent reaction, and a phosphorelay system on histidine residues finally leads to phosphoryl transfer to DhaL and dihydroxyacetone.</text>
</comment>
<dbReference type="GO" id="GO:0016020">
    <property type="term" value="C:membrane"/>
    <property type="evidence" value="ECO:0007669"/>
    <property type="project" value="InterPro"/>
</dbReference>
<reference evidence="8" key="1">
    <citation type="submission" date="2016-11" db="EMBL/GenBank/DDBJ databases">
        <authorList>
            <person name="Varghese N."/>
            <person name="Submissions S."/>
        </authorList>
    </citation>
    <scope>NUCLEOTIDE SEQUENCE [LARGE SCALE GENOMIC DNA]</scope>
    <source>
        <strain evidence="8">GAS401</strain>
    </source>
</reference>
<comment type="subunit">
    <text evidence="5">Homodimer. The dihydroxyacetone kinase complex is composed of a homodimer of DhaM, a homodimer of DhaK and the subunit DhaL.</text>
</comment>
<keyword evidence="7" id="KW-0418">Kinase</keyword>
<dbReference type="EC" id="2.7.1.121" evidence="3"/>
<sequence length="130" mass="13278">MNKNVGIVIVSHSADVARGTAMMVEQMVGREVPLGWCGGDPDGGLGTNVEAIMAAIDKAWSEKGVAILVDLGGAETNSEMAIEMLPEARRGRVVVCNAPVVEGAVMAATEAASGATLEAVRSTAEELTPA</sequence>
<dbReference type="Proteomes" id="UP000184096">
    <property type="component" value="Chromosome I"/>
</dbReference>
<dbReference type="PANTHER" id="PTHR38594:SF1">
    <property type="entry name" value="PEP-DEPENDENT DIHYDROXYACETONE KINASE, PHOSPHORYL DONOR SUBUNIT DHAM"/>
    <property type="match status" value="1"/>
</dbReference>
<accession>A0A1M7T4L2</accession>
<dbReference type="OrthoDB" id="7065393at2"/>
<dbReference type="AlphaFoldDB" id="A0A1M7T4L2"/>
<dbReference type="InterPro" id="IPR036662">
    <property type="entry name" value="PTS_EIIA_man-typ_sf"/>
</dbReference>
<dbReference type="GO" id="GO:0019563">
    <property type="term" value="P:glycerol catabolic process"/>
    <property type="evidence" value="ECO:0007669"/>
    <property type="project" value="InterPro"/>
</dbReference>
<evidence type="ECO:0000256" key="2">
    <source>
        <dbReference type="ARBA" id="ARBA00002788"/>
    </source>
</evidence>
<evidence type="ECO:0000256" key="1">
    <source>
        <dbReference type="ARBA" id="ARBA00001113"/>
    </source>
</evidence>
<evidence type="ECO:0000259" key="6">
    <source>
        <dbReference type="PROSITE" id="PS51096"/>
    </source>
</evidence>
<evidence type="ECO:0000256" key="4">
    <source>
        <dbReference type="ARBA" id="ARBA00022679"/>
    </source>
</evidence>
<organism evidence="7 8">
    <name type="scientific">Bradyrhizobium erythrophlei</name>
    <dbReference type="NCBI Taxonomy" id="1437360"/>
    <lineage>
        <taxon>Bacteria</taxon>
        <taxon>Pseudomonadati</taxon>
        <taxon>Pseudomonadota</taxon>
        <taxon>Alphaproteobacteria</taxon>
        <taxon>Hyphomicrobiales</taxon>
        <taxon>Nitrobacteraceae</taxon>
        <taxon>Bradyrhizobium</taxon>
    </lineage>
</organism>
<gene>
    <name evidence="7" type="ORF">SAMN05444170_0749</name>
</gene>
<feature type="domain" description="PTS EIIA type-4" evidence="6">
    <location>
        <begin position="4"/>
        <end position="130"/>
    </location>
</feature>
<dbReference type="Gene3D" id="3.40.50.510">
    <property type="entry name" value="Phosphotransferase system, mannose-type IIA component"/>
    <property type="match status" value="1"/>
</dbReference>
<dbReference type="InterPro" id="IPR012844">
    <property type="entry name" value="DhaM_N"/>
</dbReference>
<comment type="catalytic activity">
    <reaction evidence="1">
        <text>dihydroxyacetone + phosphoenolpyruvate = dihydroxyacetone phosphate + pyruvate</text>
        <dbReference type="Rhea" id="RHEA:18381"/>
        <dbReference type="ChEBI" id="CHEBI:15361"/>
        <dbReference type="ChEBI" id="CHEBI:16016"/>
        <dbReference type="ChEBI" id="CHEBI:57642"/>
        <dbReference type="ChEBI" id="CHEBI:58702"/>
        <dbReference type="EC" id="2.7.1.121"/>
    </reaction>
</comment>
<dbReference type="EMBL" id="LT670849">
    <property type="protein sequence ID" value="SHN65622.1"/>
    <property type="molecule type" value="Genomic_DNA"/>
</dbReference>
<dbReference type="PANTHER" id="PTHR38594">
    <property type="entry name" value="PEP-DEPENDENT DIHYDROXYACETONE KINASE, PHOSPHORYL DONOR SUBUNIT DHAM"/>
    <property type="match status" value="1"/>
</dbReference>
<evidence type="ECO:0000313" key="8">
    <source>
        <dbReference type="Proteomes" id="UP000184096"/>
    </source>
</evidence>
<dbReference type="NCBIfam" id="TIGR02364">
    <property type="entry name" value="dha_pts"/>
    <property type="match status" value="1"/>
</dbReference>
<dbReference type="InterPro" id="IPR039643">
    <property type="entry name" value="DhaM"/>
</dbReference>
<keyword evidence="8" id="KW-1185">Reference proteome</keyword>
<keyword evidence="4" id="KW-0808">Transferase</keyword>
<dbReference type="InterPro" id="IPR004701">
    <property type="entry name" value="PTS_EIIA_man-typ"/>
</dbReference>
<dbReference type="RefSeq" id="WP_072816752.1">
    <property type="nucleotide sequence ID" value="NZ_LT670849.1"/>
</dbReference>
<evidence type="ECO:0000256" key="5">
    <source>
        <dbReference type="ARBA" id="ARBA00046577"/>
    </source>
</evidence>
<proteinExistence type="predicted"/>
<name>A0A1M7T4L2_9BRAD</name>
<dbReference type="GO" id="GO:0009401">
    <property type="term" value="P:phosphoenolpyruvate-dependent sugar phosphotransferase system"/>
    <property type="evidence" value="ECO:0007669"/>
    <property type="project" value="InterPro"/>
</dbReference>